<keyword evidence="1" id="KW-1133">Transmembrane helix</keyword>
<reference evidence="2 3" key="1">
    <citation type="journal article" date="2019" name="Int. J. Syst. Evol. Microbiol.">
        <title>The Global Catalogue of Microorganisms (GCM) 10K type strain sequencing project: providing services to taxonomists for standard genome sequencing and annotation.</title>
        <authorList>
            <consortium name="The Broad Institute Genomics Platform"/>
            <consortium name="The Broad Institute Genome Sequencing Center for Infectious Disease"/>
            <person name="Wu L."/>
            <person name="Ma J."/>
        </authorList>
    </citation>
    <scope>NUCLEOTIDE SEQUENCE [LARGE SCALE GENOMIC DNA]</scope>
    <source>
        <strain evidence="2 3">XZGYJ-43</strain>
    </source>
</reference>
<evidence type="ECO:0000313" key="3">
    <source>
        <dbReference type="Proteomes" id="UP001596447"/>
    </source>
</evidence>
<name>A0ABD5Z6N6_9EURY</name>
<feature type="transmembrane region" description="Helical" evidence="1">
    <location>
        <begin position="31"/>
        <end position="60"/>
    </location>
</feature>
<dbReference type="Proteomes" id="UP001596447">
    <property type="component" value="Unassembled WGS sequence"/>
</dbReference>
<sequence>MTDGFVLLSEVSGTVPIGEAITNILSNPLSIVLLLFGGLLTAFAVGTMAYMVAAGLLAGVSAE</sequence>
<dbReference type="RefSeq" id="WP_279527615.1">
    <property type="nucleotide sequence ID" value="NZ_CP122312.1"/>
</dbReference>
<keyword evidence="3" id="KW-1185">Reference proteome</keyword>
<keyword evidence="1" id="KW-0812">Transmembrane</keyword>
<accession>A0ABD5Z6N6</accession>
<proteinExistence type="predicted"/>
<dbReference type="AlphaFoldDB" id="A0ABD5Z6N6"/>
<gene>
    <name evidence="2" type="ORF">ACFQJ9_15785</name>
</gene>
<comment type="caution">
    <text evidence="2">The sequence shown here is derived from an EMBL/GenBank/DDBJ whole genome shotgun (WGS) entry which is preliminary data.</text>
</comment>
<keyword evidence="1" id="KW-0472">Membrane</keyword>
<organism evidence="2 3">
    <name type="scientific">Halospeciosus flavus</name>
    <dbReference type="NCBI Taxonomy" id="3032283"/>
    <lineage>
        <taxon>Archaea</taxon>
        <taxon>Methanobacteriati</taxon>
        <taxon>Methanobacteriota</taxon>
        <taxon>Stenosarchaea group</taxon>
        <taxon>Halobacteria</taxon>
        <taxon>Halobacteriales</taxon>
        <taxon>Halobacteriaceae</taxon>
        <taxon>Halospeciosus</taxon>
    </lineage>
</organism>
<evidence type="ECO:0000256" key="1">
    <source>
        <dbReference type="SAM" id="Phobius"/>
    </source>
</evidence>
<protein>
    <submittedName>
        <fullName evidence="2">Uncharacterized protein</fullName>
    </submittedName>
</protein>
<dbReference type="EMBL" id="JBHTAR010000011">
    <property type="protein sequence ID" value="MFC7200850.1"/>
    <property type="molecule type" value="Genomic_DNA"/>
</dbReference>
<evidence type="ECO:0000313" key="2">
    <source>
        <dbReference type="EMBL" id="MFC7200850.1"/>
    </source>
</evidence>